<dbReference type="OrthoDB" id="691240at2759"/>
<dbReference type="PANTHER" id="PTHR31325">
    <property type="entry name" value="OS01G0798800 PROTEIN-RELATED"/>
    <property type="match status" value="1"/>
</dbReference>
<dbReference type="Proteomes" id="UP000275267">
    <property type="component" value="Unassembled WGS sequence"/>
</dbReference>
<feature type="compositionally biased region" description="Acidic residues" evidence="1">
    <location>
        <begin position="325"/>
        <end position="338"/>
    </location>
</feature>
<name>A0A3L6RDV9_PANMI</name>
<feature type="domain" description="DUF4220" evidence="3">
    <location>
        <begin position="41"/>
        <end position="201"/>
    </location>
</feature>
<dbReference type="Pfam" id="PF13968">
    <property type="entry name" value="DUF4220"/>
    <property type="match status" value="1"/>
</dbReference>
<dbReference type="STRING" id="4540.A0A3L6RDV9"/>
<comment type="caution">
    <text evidence="4">The sequence shown here is derived from an EMBL/GenBank/DDBJ whole genome shotgun (WGS) entry which is preliminary data.</text>
</comment>
<evidence type="ECO:0000259" key="3">
    <source>
        <dbReference type="Pfam" id="PF13968"/>
    </source>
</evidence>
<organism evidence="4 5">
    <name type="scientific">Panicum miliaceum</name>
    <name type="common">Proso millet</name>
    <name type="synonym">Broomcorn millet</name>
    <dbReference type="NCBI Taxonomy" id="4540"/>
    <lineage>
        <taxon>Eukaryota</taxon>
        <taxon>Viridiplantae</taxon>
        <taxon>Streptophyta</taxon>
        <taxon>Embryophyta</taxon>
        <taxon>Tracheophyta</taxon>
        <taxon>Spermatophyta</taxon>
        <taxon>Magnoliopsida</taxon>
        <taxon>Liliopsida</taxon>
        <taxon>Poales</taxon>
        <taxon>Poaceae</taxon>
        <taxon>PACMAD clade</taxon>
        <taxon>Panicoideae</taxon>
        <taxon>Panicodae</taxon>
        <taxon>Paniceae</taxon>
        <taxon>Panicinae</taxon>
        <taxon>Panicum</taxon>
        <taxon>Panicum sect. Panicum</taxon>
    </lineage>
</organism>
<keyword evidence="2" id="KW-0472">Membrane</keyword>
<dbReference type="EMBL" id="PQIB02000009">
    <property type="protein sequence ID" value="RLN01007.1"/>
    <property type="molecule type" value="Genomic_DNA"/>
</dbReference>
<reference evidence="5" key="1">
    <citation type="journal article" date="2019" name="Nat. Commun.">
        <title>The genome of broomcorn millet.</title>
        <authorList>
            <person name="Zou C."/>
            <person name="Miki D."/>
            <person name="Li D."/>
            <person name="Tang Q."/>
            <person name="Xiao L."/>
            <person name="Rajput S."/>
            <person name="Deng P."/>
            <person name="Jia W."/>
            <person name="Huang R."/>
            <person name="Zhang M."/>
            <person name="Sun Y."/>
            <person name="Hu J."/>
            <person name="Fu X."/>
            <person name="Schnable P.S."/>
            <person name="Li F."/>
            <person name="Zhang H."/>
            <person name="Feng B."/>
            <person name="Zhu X."/>
            <person name="Liu R."/>
            <person name="Schnable J.C."/>
            <person name="Zhu J.-K."/>
            <person name="Zhang H."/>
        </authorList>
    </citation>
    <scope>NUCLEOTIDE SEQUENCE [LARGE SCALE GENOMIC DNA]</scope>
</reference>
<evidence type="ECO:0000313" key="5">
    <source>
        <dbReference type="Proteomes" id="UP000275267"/>
    </source>
</evidence>
<keyword evidence="5" id="KW-1185">Reference proteome</keyword>
<dbReference type="AlphaFoldDB" id="A0A3L6RDV9"/>
<accession>A0A3L6RDV9</accession>
<protein>
    <recommendedName>
        <fullName evidence="3">DUF4220 domain-containing protein</fullName>
    </recommendedName>
</protein>
<evidence type="ECO:0000256" key="2">
    <source>
        <dbReference type="SAM" id="Phobius"/>
    </source>
</evidence>
<evidence type="ECO:0000256" key="1">
    <source>
        <dbReference type="SAM" id="MobiDB-lite"/>
    </source>
</evidence>
<evidence type="ECO:0000313" key="4">
    <source>
        <dbReference type="EMBL" id="RLN01007.1"/>
    </source>
</evidence>
<sequence length="351" mass="39993">MWNAWEIHCLFLISLFLQVFLFLFGGIRQRSSCWLPRTFLWLAYLSADSVAVFVLGHLAVRASEPGHPLMSFWAPFVLVHLGGQDTITAFSKQDNELYWRHPLNLVTQVAVAGYIVGKASWPDARLRAAVALVFLSGCIKYVERIYFLFSASPGELRGWSRFHLSEKLKGWQRQRQGLYKKIEGTREEAIENAEDTLRLMLKGGSGRLADYVSLLIDIISVDAPLNNTHSITIAADDLPGMLEKFLSKESRHNAYEQCGVMLTTNSEVVHDSTIEDIVKKFPRFPQNDLGKKDAVMKLFEGKVKQQEDSKDEIQIKQHKELEEKQDTDEIQMEGEETPNIDSGSYNHMKKL</sequence>
<feature type="transmembrane region" description="Helical" evidence="2">
    <location>
        <begin position="7"/>
        <end position="27"/>
    </location>
</feature>
<feature type="transmembrane region" description="Helical" evidence="2">
    <location>
        <begin position="39"/>
        <end position="60"/>
    </location>
</feature>
<dbReference type="InterPro" id="IPR025315">
    <property type="entry name" value="DUF4220"/>
</dbReference>
<feature type="region of interest" description="Disordered" evidence="1">
    <location>
        <begin position="307"/>
        <end position="351"/>
    </location>
</feature>
<feature type="compositionally biased region" description="Basic and acidic residues" evidence="1">
    <location>
        <begin position="307"/>
        <end position="324"/>
    </location>
</feature>
<keyword evidence="2" id="KW-1133">Transmembrane helix</keyword>
<keyword evidence="2" id="KW-0812">Transmembrane</keyword>
<proteinExistence type="predicted"/>
<gene>
    <name evidence="4" type="ORF">C2845_PM06G06730</name>
</gene>